<accession>A0A6L2KAV7</accession>
<protein>
    <recommendedName>
        <fullName evidence="1">Reverse transcriptase Ty1/copia-type domain-containing protein</fullName>
    </recommendedName>
</protein>
<sequence length="582" mass="67341">MMDYYFKNIDHNQLIITPSASSKHLLNDFIDAHDILEVNDLESDVGYEDTPLVSYFLDSHEESNDGEVINDMNEYENTRYCDYGRENNLVAIVRNVHVFVGSFTYVTDFMDLEDIGEYLKSYLAKVVMRKPFKDHTRFEDNSSKEQTDGEAMIHSIKHGEHPLPVVAQVSFAGTTLNVPPSLEDKLMWTAEEKKIQKIDQLWDALERHMHGSEYGEQDRKKGNCELNFKFLNNLQPEWKQYDTLMRKTKKLMDINIGDLYNILKQNQDKEKVVVQSNSKGSDDEDISGLEKMTALLANAFYQFTYYAKPMNNNLRTSSVSTSAKMKQNQKLNANMVFMAKMEKILSDLEESSSFSKEIITEIVQIFLWILDSGCSKHMMGNRALLTNFVKKFFFGTVQFGNDDFVVIDGYGDVVIGSMTIKKVYYVKARLVAQGYRLEEGIDYDETFSPFVRIKAIHLFLAYDAHKDLTVFQMDVKTVFLNRILKEEVYVGQPSGFVSKQYLNHVYGLYKALYGLKQAPRAWYDVILKFLIDRGFKKGSIDTTFFIKKEDLMVKPFEMSMMGEMKLFLGLQVKKFSNRIVIN</sequence>
<reference evidence="2" key="1">
    <citation type="journal article" date="2019" name="Sci. Rep.">
        <title>Draft genome of Tanacetum cinerariifolium, the natural source of mosquito coil.</title>
        <authorList>
            <person name="Yamashiro T."/>
            <person name="Shiraishi A."/>
            <person name="Satake H."/>
            <person name="Nakayama K."/>
        </authorList>
    </citation>
    <scope>NUCLEOTIDE SEQUENCE</scope>
</reference>
<dbReference type="InterPro" id="IPR013103">
    <property type="entry name" value="RVT_2"/>
</dbReference>
<gene>
    <name evidence="2" type="ORF">Tci_017153</name>
</gene>
<dbReference type="AlphaFoldDB" id="A0A6L2KAV7"/>
<feature type="domain" description="Reverse transcriptase Ty1/copia-type" evidence="1">
    <location>
        <begin position="424"/>
        <end position="548"/>
    </location>
</feature>
<evidence type="ECO:0000259" key="1">
    <source>
        <dbReference type="Pfam" id="PF07727"/>
    </source>
</evidence>
<dbReference type="EMBL" id="BKCJ010001948">
    <property type="protein sequence ID" value="GEU45175.1"/>
    <property type="molecule type" value="Genomic_DNA"/>
</dbReference>
<name>A0A6L2KAV7_TANCI</name>
<proteinExistence type="predicted"/>
<comment type="caution">
    <text evidence="2">The sequence shown here is derived from an EMBL/GenBank/DDBJ whole genome shotgun (WGS) entry which is preliminary data.</text>
</comment>
<organism evidence="2">
    <name type="scientific">Tanacetum cinerariifolium</name>
    <name type="common">Dalmatian daisy</name>
    <name type="synonym">Chrysanthemum cinerariifolium</name>
    <dbReference type="NCBI Taxonomy" id="118510"/>
    <lineage>
        <taxon>Eukaryota</taxon>
        <taxon>Viridiplantae</taxon>
        <taxon>Streptophyta</taxon>
        <taxon>Embryophyta</taxon>
        <taxon>Tracheophyta</taxon>
        <taxon>Spermatophyta</taxon>
        <taxon>Magnoliopsida</taxon>
        <taxon>eudicotyledons</taxon>
        <taxon>Gunneridae</taxon>
        <taxon>Pentapetalae</taxon>
        <taxon>asterids</taxon>
        <taxon>campanulids</taxon>
        <taxon>Asterales</taxon>
        <taxon>Asteraceae</taxon>
        <taxon>Asteroideae</taxon>
        <taxon>Anthemideae</taxon>
        <taxon>Anthemidinae</taxon>
        <taxon>Tanacetum</taxon>
    </lineage>
</organism>
<evidence type="ECO:0000313" key="2">
    <source>
        <dbReference type="EMBL" id="GEU45175.1"/>
    </source>
</evidence>
<dbReference type="Pfam" id="PF07727">
    <property type="entry name" value="RVT_2"/>
    <property type="match status" value="1"/>
</dbReference>